<feature type="region of interest" description="Disordered" evidence="1">
    <location>
        <begin position="1"/>
        <end position="38"/>
    </location>
</feature>
<accession>A0A5M3WV69</accession>
<evidence type="ECO:0000313" key="3">
    <source>
        <dbReference type="Proteomes" id="UP000331127"/>
    </source>
</evidence>
<organism evidence="2 3">
    <name type="scientific">Acrocarpospora macrocephala</name>
    <dbReference type="NCBI Taxonomy" id="150177"/>
    <lineage>
        <taxon>Bacteria</taxon>
        <taxon>Bacillati</taxon>
        <taxon>Actinomycetota</taxon>
        <taxon>Actinomycetes</taxon>
        <taxon>Streptosporangiales</taxon>
        <taxon>Streptosporangiaceae</taxon>
        <taxon>Acrocarpospora</taxon>
    </lineage>
</organism>
<dbReference type="EMBL" id="BLAE01000035">
    <property type="protein sequence ID" value="GES12366.1"/>
    <property type="molecule type" value="Genomic_DNA"/>
</dbReference>
<keyword evidence="3" id="KW-1185">Reference proteome</keyword>
<gene>
    <name evidence="2" type="ORF">Amac_059630</name>
</gene>
<dbReference type="Proteomes" id="UP000331127">
    <property type="component" value="Unassembled WGS sequence"/>
</dbReference>
<name>A0A5M3WV69_9ACTN</name>
<protein>
    <submittedName>
        <fullName evidence="2">Uncharacterized protein</fullName>
    </submittedName>
</protein>
<evidence type="ECO:0000313" key="2">
    <source>
        <dbReference type="EMBL" id="GES12366.1"/>
    </source>
</evidence>
<comment type="caution">
    <text evidence="2">The sequence shown here is derived from an EMBL/GenBank/DDBJ whole genome shotgun (WGS) entry which is preliminary data.</text>
</comment>
<proteinExistence type="predicted"/>
<sequence length="142" mass="15559">MPLTESDRKTVEVVVGDVGSRAGDRQQDSHREAENDPVSMPIALGALDPDSFDRHRFPGNCSCGGVTHGLAPGLIRLLGCRKGFGVAVTESLLPYRHFPERGGNRLLKILSWQLLEFRGIVMCRTIRSDLVEVGVGTTFLRT</sequence>
<feature type="compositionally biased region" description="Basic and acidic residues" evidence="1">
    <location>
        <begin position="22"/>
        <end position="34"/>
    </location>
</feature>
<feature type="compositionally biased region" description="Basic and acidic residues" evidence="1">
    <location>
        <begin position="1"/>
        <end position="11"/>
    </location>
</feature>
<evidence type="ECO:0000256" key="1">
    <source>
        <dbReference type="SAM" id="MobiDB-lite"/>
    </source>
</evidence>
<dbReference type="RefSeq" id="WP_155357658.1">
    <property type="nucleotide sequence ID" value="NZ_BAAAHL010000012.1"/>
</dbReference>
<dbReference type="AlphaFoldDB" id="A0A5M3WV69"/>
<reference evidence="2 3" key="1">
    <citation type="submission" date="2019-10" db="EMBL/GenBank/DDBJ databases">
        <title>Whole genome shotgun sequence of Acrocarpospora macrocephala NBRC 16266.</title>
        <authorList>
            <person name="Ichikawa N."/>
            <person name="Kimura A."/>
            <person name="Kitahashi Y."/>
            <person name="Komaki H."/>
            <person name="Oguchi A."/>
        </authorList>
    </citation>
    <scope>NUCLEOTIDE SEQUENCE [LARGE SCALE GENOMIC DNA]</scope>
    <source>
        <strain evidence="2 3">NBRC 16266</strain>
    </source>
</reference>